<feature type="chain" id="PRO_5046310393" description="Lipoprotein" evidence="1">
    <location>
        <begin position="26"/>
        <end position="195"/>
    </location>
</feature>
<evidence type="ECO:0000313" key="3">
    <source>
        <dbReference type="Proteomes" id="UP001204376"/>
    </source>
</evidence>
<dbReference type="EMBL" id="JANHOH010000001">
    <property type="protein sequence ID" value="MCQ6957108.1"/>
    <property type="molecule type" value="Genomic_DNA"/>
</dbReference>
<sequence length="195" mass="21530">MSLKRSLFCVAIAALTFSACQNQHADLTTAAPGFNYDSLSYKMAKAYVKNYEKHAGTVDSSYEEKGANKIKKRPNTRCVWFSADRLQALLTKIKSEDGDGVRFYLASYDSIYPKSIGGLTPPRPYWGYNTLVMVSTKDSTNQVNQKFHRDYYTSQTGTNANKPMLGFIVGGTPENRGELCPPPRDCGATGATLLP</sequence>
<keyword evidence="1" id="KW-0732">Signal</keyword>
<protein>
    <recommendedName>
        <fullName evidence="4">Lipoprotein</fullName>
    </recommendedName>
</protein>
<organism evidence="2 3">
    <name type="scientific">Mucilaginibacter aquariorum</name>
    <dbReference type="NCBI Taxonomy" id="2967225"/>
    <lineage>
        <taxon>Bacteria</taxon>
        <taxon>Pseudomonadati</taxon>
        <taxon>Bacteroidota</taxon>
        <taxon>Sphingobacteriia</taxon>
        <taxon>Sphingobacteriales</taxon>
        <taxon>Sphingobacteriaceae</taxon>
        <taxon>Mucilaginibacter</taxon>
    </lineage>
</organism>
<evidence type="ECO:0000256" key="1">
    <source>
        <dbReference type="SAM" id="SignalP"/>
    </source>
</evidence>
<comment type="caution">
    <text evidence="2">The sequence shown here is derived from an EMBL/GenBank/DDBJ whole genome shotgun (WGS) entry which is preliminary data.</text>
</comment>
<evidence type="ECO:0008006" key="4">
    <source>
        <dbReference type="Google" id="ProtNLM"/>
    </source>
</evidence>
<feature type="signal peptide" evidence="1">
    <location>
        <begin position="1"/>
        <end position="25"/>
    </location>
</feature>
<name>A0ABT1SXN0_9SPHI</name>
<dbReference type="PROSITE" id="PS51257">
    <property type="entry name" value="PROKAR_LIPOPROTEIN"/>
    <property type="match status" value="1"/>
</dbReference>
<dbReference type="Proteomes" id="UP001204376">
    <property type="component" value="Unassembled WGS sequence"/>
</dbReference>
<accession>A0ABT1SXN0</accession>
<evidence type="ECO:0000313" key="2">
    <source>
        <dbReference type="EMBL" id="MCQ6957108.1"/>
    </source>
</evidence>
<proteinExistence type="predicted"/>
<dbReference type="RefSeq" id="WP_256537317.1">
    <property type="nucleotide sequence ID" value="NZ_JANHOH010000001.1"/>
</dbReference>
<keyword evidence="3" id="KW-1185">Reference proteome</keyword>
<reference evidence="2 3" key="1">
    <citation type="submission" date="2022-07" db="EMBL/GenBank/DDBJ databases">
        <title>Mucilaginibacter sp. JC4.</title>
        <authorList>
            <person name="Le V."/>
            <person name="Ko S.-R."/>
            <person name="Ahn C.-Y."/>
            <person name="Oh H.-M."/>
        </authorList>
    </citation>
    <scope>NUCLEOTIDE SEQUENCE [LARGE SCALE GENOMIC DNA]</scope>
    <source>
        <strain evidence="2 3">JC4</strain>
    </source>
</reference>
<gene>
    <name evidence="2" type="ORF">NPE20_04030</name>
</gene>